<gene>
    <name evidence="1" type="ORF">I553_2979</name>
</gene>
<dbReference type="AlphaFoldDB" id="X8EFC0"/>
<evidence type="ECO:0000313" key="1">
    <source>
        <dbReference type="EMBL" id="EUA78688.1"/>
    </source>
</evidence>
<name>X8EFC0_MYCXE</name>
<protein>
    <submittedName>
        <fullName evidence="1">Putative PERIPLASMIC DIPEPTIDE-BINDING LIPOPROTEIN DPPA domain protein</fullName>
    </submittedName>
</protein>
<reference evidence="1" key="1">
    <citation type="submission" date="2014-01" db="EMBL/GenBank/DDBJ databases">
        <authorList>
            <person name="Brown-Elliot B."/>
            <person name="Wallace R."/>
            <person name="Lenaerts A."/>
            <person name="Ordway D."/>
            <person name="DeGroote M.A."/>
            <person name="Parker T."/>
            <person name="Sizemore C."/>
            <person name="Tallon L.J."/>
            <person name="Sadzewicz L.K."/>
            <person name="Sengamalay N."/>
            <person name="Fraser C.M."/>
            <person name="Hine E."/>
            <person name="Shefchek K.A."/>
            <person name="Das S.P."/>
            <person name="Tettelin H."/>
        </authorList>
    </citation>
    <scope>NUCLEOTIDE SEQUENCE [LARGE SCALE GENOMIC DNA]</scope>
    <source>
        <strain evidence="1">4042</strain>
    </source>
</reference>
<dbReference type="PATRIC" id="fig|1299334.3.peg.217"/>
<sequence>MPVVPLWYTISVAGYSPAVSNVTLTWNGLPDYEHIRKT</sequence>
<organism evidence="1">
    <name type="scientific">Mycobacterium xenopi 4042</name>
    <dbReference type="NCBI Taxonomy" id="1299334"/>
    <lineage>
        <taxon>Bacteria</taxon>
        <taxon>Bacillati</taxon>
        <taxon>Actinomycetota</taxon>
        <taxon>Actinomycetes</taxon>
        <taxon>Mycobacteriales</taxon>
        <taxon>Mycobacteriaceae</taxon>
        <taxon>Mycobacterium</taxon>
    </lineage>
</organism>
<comment type="caution">
    <text evidence="1">The sequence shown here is derived from an EMBL/GenBank/DDBJ whole genome shotgun (WGS) entry which is preliminary data.</text>
</comment>
<dbReference type="EMBL" id="JAOB01000004">
    <property type="protein sequence ID" value="EUA78688.1"/>
    <property type="molecule type" value="Genomic_DNA"/>
</dbReference>
<proteinExistence type="predicted"/>
<accession>X8EFC0</accession>
<keyword evidence="1" id="KW-0449">Lipoprotein</keyword>